<comment type="subcellular location">
    <subcellularLocation>
        <location evidence="2">Nucleus</location>
    </subcellularLocation>
</comment>
<dbReference type="InterPro" id="IPR027806">
    <property type="entry name" value="HARBI1_dom"/>
</dbReference>
<evidence type="ECO:0000313" key="10">
    <source>
        <dbReference type="RefSeq" id="XP_013389660.1"/>
    </source>
</evidence>
<name>A0A1S3HUD9_LINAN</name>
<dbReference type="GO" id="GO:0016787">
    <property type="term" value="F:hydrolase activity"/>
    <property type="evidence" value="ECO:0007669"/>
    <property type="project" value="UniProtKB-KW"/>
</dbReference>
<dbReference type="InterPro" id="IPR045249">
    <property type="entry name" value="HARBI1-like"/>
</dbReference>
<evidence type="ECO:0000259" key="8">
    <source>
        <dbReference type="Pfam" id="PF13359"/>
    </source>
</evidence>
<keyword evidence="9" id="KW-1185">Reference proteome</keyword>
<dbReference type="PANTHER" id="PTHR22930">
    <property type="match status" value="1"/>
</dbReference>
<evidence type="ECO:0000256" key="4">
    <source>
        <dbReference type="ARBA" id="ARBA00022722"/>
    </source>
</evidence>
<gene>
    <name evidence="10" type="primary">LOC106158284</name>
</gene>
<organism evidence="9 10">
    <name type="scientific">Lingula anatina</name>
    <name type="common">Brachiopod</name>
    <name type="synonym">Lingula unguis</name>
    <dbReference type="NCBI Taxonomy" id="7574"/>
    <lineage>
        <taxon>Eukaryota</taxon>
        <taxon>Metazoa</taxon>
        <taxon>Spiralia</taxon>
        <taxon>Lophotrochozoa</taxon>
        <taxon>Brachiopoda</taxon>
        <taxon>Linguliformea</taxon>
        <taxon>Lingulata</taxon>
        <taxon>Lingulida</taxon>
        <taxon>Linguloidea</taxon>
        <taxon>Lingulidae</taxon>
        <taxon>Lingula</taxon>
    </lineage>
</organism>
<keyword evidence="5" id="KW-0479">Metal-binding</keyword>
<dbReference type="GO" id="GO:0046872">
    <property type="term" value="F:metal ion binding"/>
    <property type="evidence" value="ECO:0007669"/>
    <property type="project" value="UniProtKB-KW"/>
</dbReference>
<comment type="similarity">
    <text evidence="3">Belongs to the HARBI1 family.</text>
</comment>
<dbReference type="GO" id="GO:0004518">
    <property type="term" value="F:nuclease activity"/>
    <property type="evidence" value="ECO:0007669"/>
    <property type="project" value="UniProtKB-KW"/>
</dbReference>
<dbReference type="Pfam" id="PF13359">
    <property type="entry name" value="DDE_Tnp_4"/>
    <property type="match status" value="1"/>
</dbReference>
<dbReference type="Proteomes" id="UP000085678">
    <property type="component" value="Unplaced"/>
</dbReference>
<dbReference type="RefSeq" id="XP_013389660.1">
    <property type="nucleotide sequence ID" value="XM_013534206.1"/>
</dbReference>
<accession>A0A1S3HUD9</accession>
<proteinExistence type="inferred from homology"/>
<keyword evidence="6" id="KW-0378">Hydrolase</keyword>
<dbReference type="AlphaFoldDB" id="A0A1S3HUD9"/>
<dbReference type="OrthoDB" id="6062290at2759"/>
<evidence type="ECO:0000256" key="1">
    <source>
        <dbReference type="ARBA" id="ARBA00001968"/>
    </source>
</evidence>
<feature type="domain" description="DDE Tnp4" evidence="8">
    <location>
        <begin position="183"/>
        <end position="347"/>
    </location>
</feature>
<dbReference type="GeneID" id="106158284"/>
<evidence type="ECO:0000256" key="6">
    <source>
        <dbReference type="ARBA" id="ARBA00022801"/>
    </source>
</evidence>
<evidence type="ECO:0000256" key="3">
    <source>
        <dbReference type="ARBA" id="ARBA00006958"/>
    </source>
</evidence>
<evidence type="ECO:0000256" key="2">
    <source>
        <dbReference type="ARBA" id="ARBA00004123"/>
    </source>
</evidence>
<protein>
    <submittedName>
        <fullName evidence="10">Nuclease HARBI1</fullName>
    </submittedName>
</protein>
<reference evidence="10" key="1">
    <citation type="submission" date="2025-08" db="UniProtKB">
        <authorList>
            <consortium name="RefSeq"/>
        </authorList>
    </citation>
    <scope>IDENTIFICATION</scope>
    <source>
        <tissue evidence="10">Gonads</tissue>
    </source>
</reference>
<dbReference type="InParanoid" id="A0A1S3HUD9"/>
<evidence type="ECO:0000256" key="5">
    <source>
        <dbReference type="ARBA" id="ARBA00022723"/>
    </source>
</evidence>
<sequence length="427" mass="49599">MDVQRRAAVVLALEIEYQHQLLIVRRRLLQRRARRWWVKPWLTPARRLEYGHYNRLMQDLRVEDENAFANYVRMPAHMFDELLNRISPVIQRRDTHMRPALDAGIKLAMTLRHLATGDGYRTLQYDFRCGYCMVVWSVQEVCQAIIQELKDDVMPLPRTKEDWKAIAQQFQERWNLPHALGALDGKHIAIRKPQNSGSVFYNYKGFFSVVLLALVDADYKFIWIDTGGEGHQSDAQLFGASELKECIDDNTINFPDSDPLPSDNRDTPYYILGDDAFPLRTFLMKPYGRRALDNDMLVANYKFSRGRRVVENGFGILANRWRCFQGTLEQGPDVVRLLVETGVILHNLLRIRFPAIGNAEVDQEEEEHNIIPGAWRADQHLQEIPQFNAPNRDNREGKVMRDYIKAFFNSEAGSVPWQERLAGVNLN</sequence>
<keyword evidence="4" id="KW-0540">Nuclease</keyword>
<dbReference type="KEGG" id="lak:106158284"/>
<dbReference type="OMA" id="ICFTILE"/>
<evidence type="ECO:0000313" key="9">
    <source>
        <dbReference type="Proteomes" id="UP000085678"/>
    </source>
</evidence>
<dbReference type="PANTHER" id="PTHR22930:SF198">
    <property type="entry name" value="DDE TNP4 DOMAIN-CONTAINING PROTEIN"/>
    <property type="match status" value="1"/>
</dbReference>
<dbReference type="FunCoup" id="A0A1S3HUD9">
    <property type="interactions" value="1"/>
</dbReference>
<comment type="cofactor">
    <cofactor evidence="1">
        <name>a divalent metal cation</name>
        <dbReference type="ChEBI" id="CHEBI:60240"/>
    </cofactor>
</comment>
<keyword evidence="7" id="KW-0539">Nucleus</keyword>
<evidence type="ECO:0000256" key="7">
    <source>
        <dbReference type="ARBA" id="ARBA00023242"/>
    </source>
</evidence>
<dbReference type="GO" id="GO:0005634">
    <property type="term" value="C:nucleus"/>
    <property type="evidence" value="ECO:0007669"/>
    <property type="project" value="UniProtKB-SubCell"/>
</dbReference>